<reference evidence="1 2" key="1">
    <citation type="submission" date="2018-03" db="EMBL/GenBank/DDBJ databases">
        <title>Genome sequence of Clostridium liquoris DSM 100320.</title>
        <authorList>
            <person name="Poehlein A."/>
            <person name="Daniel R."/>
        </authorList>
    </citation>
    <scope>NUCLEOTIDE SEQUENCE [LARGE SCALE GENOMIC DNA]</scope>
    <source>
        <strain evidence="1 2">DSM 100320</strain>
    </source>
</reference>
<comment type="caution">
    <text evidence="1">The sequence shown here is derived from an EMBL/GenBank/DDBJ whole genome shotgun (WGS) entry which is preliminary data.</text>
</comment>
<dbReference type="AlphaFoldDB" id="A0A2T0B3M2"/>
<dbReference type="Proteomes" id="UP000239706">
    <property type="component" value="Unassembled WGS sequence"/>
</dbReference>
<accession>A0A2T0B3M2</accession>
<gene>
    <name evidence="1" type="ORF">CLLI_15840</name>
</gene>
<evidence type="ECO:0000313" key="1">
    <source>
        <dbReference type="EMBL" id="PRR78500.1"/>
    </source>
</evidence>
<dbReference type="RefSeq" id="WP_242975558.1">
    <property type="nucleotide sequence ID" value="NZ_PVXO01000044.1"/>
</dbReference>
<keyword evidence="2" id="KW-1185">Reference proteome</keyword>
<name>A0A2T0B3M2_9CLOT</name>
<organism evidence="1 2">
    <name type="scientific">Clostridium liquoris</name>
    <dbReference type="NCBI Taxonomy" id="1289519"/>
    <lineage>
        <taxon>Bacteria</taxon>
        <taxon>Bacillati</taxon>
        <taxon>Bacillota</taxon>
        <taxon>Clostridia</taxon>
        <taxon>Eubacteriales</taxon>
        <taxon>Clostridiaceae</taxon>
        <taxon>Clostridium</taxon>
    </lineage>
</organism>
<proteinExistence type="predicted"/>
<dbReference type="EMBL" id="PVXO01000044">
    <property type="protein sequence ID" value="PRR78500.1"/>
    <property type="molecule type" value="Genomic_DNA"/>
</dbReference>
<evidence type="ECO:0000313" key="2">
    <source>
        <dbReference type="Proteomes" id="UP000239706"/>
    </source>
</evidence>
<sequence>MKIEITEKAIKYLEKKDAKDLVIHMIANDTGGG</sequence>
<protein>
    <submittedName>
        <fullName evidence="1">Uncharacterized protein</fullName>
    </submittedName>
</protein>